<sequence>MAEVFGVVVSAMTVAGMVSKFSTSIFKLNRLWEEVQDVPSEISQRIKQLAIAKPILEEMENGLRGGQHGIHHSSAAGLSMEYCQQAINELEVLAEDLQCRISNAKRSRNFIKLKVTLKKDVLQRYHERIQFALQLLALSQQTYIIQRQLLNY</sequence>
<evidence type="ECO:0000313" key="3">
    <source>
        <dbReference type="Proteomes" id="UP001055115"/>
    </source>
</evidence>
<evidence type="ECO:0000313" key="2">
    <source>
        <dbReference type="EMBL" id="GKT44827.1"/>
    </source>
</evidence>
<keyword evidence="1" id="KW-0175">Coiled coil</keyword>
<reference evidence="2 3" key="1">
    <citation type="submission" date="2022-03" db="EMBL/GenBank/DDBJ databases">
        <title>Genome data of Colletotrichum spp.</title>
        <authorList>
            <person name="Utami Y.D."/>
            <person name="Hiruma K."/>
        </authorList>
    </citation>
    <scope>NUCLEOTIDE SEQUENCE [LARGE SCALE GENOMIC DNA]</scope>
    <source>
        <strain evidence="2 3">MAFF 239500</strain>
    </source>
</reference>
<dbReference type="RefSeq" id="XP_049127177.1">
    <property type="nucleotide sequence ID" value="XM_049271220.1"/>
</dbReference>
<dbReference type="GeneID" id="73325810"/>
<accession>A0AA37NX10</accession>
<dbReference type="EMBL" id="BQXU01000011">
    <property type="protein sequence ID" value="GKT44827.1"/>
    <property type="molecule type" value="Genomic_DNA"/>
</dbReference>
<organism evidence="2 3">
    <name type="scientific">Colletotrichum spaethianum</name>
    <dbReference type="NCBI Taxonomy" id="700344"/>
    <lineage>
        <taxon>Eukaryota</taxon>
        <taxon>Fungi</taxon>
        <taxon>Dikarya</taxon>
        <taxon>Ascomycota</taxon>
        <taxon>Pezizomycotina</taxon>
        <taxon>Sordariomycetes</taxon>
        <taxon>Hypocreomycetidae</taxon>
        <taxon>Glomerellales</taxon>
        <taxon>Glomerellaceae</taxon>
        <taxon>Colletotrichum</taxon>
        <taxon>Colletotrichum spaethianum species complex</taxon>
    </lineage>
</organism>
<feature type="coiled-coil region" evidence="1">
    <location>
        <begin position="80"/>
        <end position="107"/>
    </location>
</feature>
<proteinExistence type="predicted"/>
<evidence type="ECO:0000256" key="1">
    <source>
        <dbReference type="SAM" id="Coils"/>
    </source>
</evidence>
<protein>
    <recommendedName>
        <fullName evidence="4">Fungal N-terminal domain-containing protein</fullName>
    </recommendedName>
</protein>
<dbReference type="Proteomes" id="UP001055115">
    <property type="component" value="Unassembled WGS sequence"/>
</dbReference>
<name>A0AA37NX10_9PEZI</name>
<comment type="caution">
    <text evidence="2">The sequence shown here is derived from an EMBL/GenBank/DDBJ whole genome shotgun (WGS) entry which is preliminary data.</text>
</comment>
<evidence type="ECO:0008006" key="4">
    <source>
        <dbReference type="Google" id="ProtNLM"/>
    </source>
</evidence>
<gene>
    <name evidence="2" type="ORF">ColSpa_05008</name>
</gene>
<keyword evidence="3" id="KW-1185">Reference proteome</keyword>
<dbReference type="AlphaFoldDB" id="A0AA37NX10"/>